<evidence type="ECO:0000313" key="8">
    <source>
        <dbReference type="Proteomes" id="UP001149074"/>
    </source>
</evidence>
<keyword evidence="8" id="KW-1185">Reference proteome</keyword>
<evidence type="ECO:0000256" key="4">
    <source>
        <dbReference type="ARBA" id="ARBA00022777"/>
    </source>
</evidence>
<dbReference type="EMBL" id="JAPQKI010000001">
    <property type="protein sequence ID" value="KAJ5112369.1"/>
    <property type="molecule type" value="Genomic_DNA"/>
</dbReference>
<evidence type="ECO:0000256" key="5">
    <source>
        <dbReference type="ARBA" id="ARBA00022840"/>
    </source>
</evidence>
<evidence type="ECO:0000256" key="2">
    <source>
        <dbReference type="ARBA" id="ARBA00022679"/>
    </source>
</evidence>
<evidence type="ECO:0000259" key="6">
    <source>
        <dbReference type="Pfam" id="PF01636"/>
    </source>
</evidence>
<dbReference type="AlphaFoldDB" id="A0A9W9G5G8"/>
<dbReference type="PANTHER" id="PTHR34273">
    <property type="entry name" value="METHYLTHIORIBOSE KINASE"/>
    <property type="match status" value="1"/>
</dbReference>
<dbReference type="Gene3D" id="3.90.1200.10">
    <property type="match status" value="1"/>
</dbReference>
<keyword evidence="3" id="KW-0547">Nucleotide-binding</keyword>
<keyword evidence="2" id="KW-0808">Transferase</keyword>
<dbReference type="GeneID" id="81351897"/>
<evidence type="ECO:0000256" key="1">
    <source>
        <dbReference type="ARBA" id="ARBA00010165"/>
    </source>
</evidence>
<dbReference type="GO" id="GO:0016301">
    <property type="term" value="F:kinase activity"/>
    <property type="evidence" value="ECO:0007669"/>
    <property type="project" value="UniProtKB-KW"/>
</dbReference>
<sequence length="368" mass="41597">MATNTIEKDEERDQIAQQLSRTSFHCSTLTRLSGGTANFVYRGTLSGTSDSIIVKHTKDHVASKPSLKIDNKRCHFEEAVLRALEDLPPYNQKGITVKTPRLLYFDPQTNTQIFEDLPNSVDLKTFMLSAISKGVSKSTATALGRTLGAWLRSLHEWGNRVEQDETRTTLSQNESMKQIKFWANYAMLVDTISNFPEILETNRGVLEEVRDFAKDELSREDDSAEYGIIHGDFWTGNVLIPNVPLKDESATTVFVIDWEMTQIGSRAMDLGQMIAELYETELFGRSEAGVWIMDGFLEGYGSMSDEMAFRTAVHVGVHLVCWGSRVPGWGSKEQVEDVVKVGSDFIVHGWKKDREWFEGQTLSFLFKK</sequence>
<dbReference type="InterPro" id="IPR002575">
    <property type="entry name" value="Aminoglycoside_PTrfase"/>
</dbReference>
<comment type="similarity">
    <text evidence="1">Belongs to the methylthioribose kinase family.</text>
</comment>
<dbReference type="Proteomes" id="UP001149074">
    <property type="component" value="Unassembled WGS sequence"/>
</dbReference>
<reference evidence="7" key="1">
    <citation type="submission" date="2022-11" db="EMBL/GenBank/DDBJ databases">
        <authorList>
            <person name="Petersen C."/>
        </authorList>
    </citation>
    <scope>NUCLEOTIDE SEQUENCE</scope>
    <source>
        <strain evidence="7">IBT 30761</strain>
    </source>
</reference>
<keyword evidence="5" id="KW-0067">ATP-binding</keyword>
<organism evidence="7 8">
    <name type="scientific">Penicillium argentinense</name>
    <dbReference type="NCBI Taxonomy" id="1131581"/>
    <lineage>
        <taxon>Eukaryota</taxon>
        <taxon>Fungi</taxon>
        <taxon>Dikarya</taxon>
        <taxon>Ascomycota</taxon>
        <taxon>Pezizomycotina</taxon>
        <taxon>Eurotiomycetes</taxon>
        <taxon>Eurotiomycetidae</taxon>
        <taxon>Eurotiales</taxon>
        <taxon>Aspergillaceae</taxon>
        <taxon>Penicillium</taxon>
    </lineage>
</organism>
<accession>A0A9W9G5G8</accession>
<proteinExistence type="inferred from homology"/>
<name>A0A9W9G5G8_9EURO</name>
<gene>
    <name evidence="7" type="ORF">N7532_000414</name>
</gene>
<feature type="domain" description="Aminoglycoside phosphotransferase" evidence="6">
    <location>
        <begin position="29"/>
        <end position="292"/>
    </location>
</feature>
<evidence type="ECO:0000256" key="3">
    <source>
        <dbReference type="ARBA" id="ARBA00022741"/>
    </source>
</evidence>
<dbReference type="GO" id="GO:0005524">
    <property type="term" value="F:ATP binding"/>
    <property type="evidence" value="ECO:0007669"/>
    <property type="project" value="UniProtKB-KW"/>
</dbReference>
<comment type="caution">
    <text evidence="7">The sequence shown here is derived from an EMBL/GenBank/DDBJ whole genome shotgun (WGS) entry which is preliminary data.</text>
</comment>
<dbReference type="Pfam" id="PF01636">
    <property type="entry name" value="APH"/>
    <property type="match status" value="1"/>
</dbReference>
<keyword evidence="4" id="KW-0418">Kinase</keyword>
<dbReference type="InterPro" id="IPR011009">
    <property type="entry name" value="Kinase-like_dom_sf"/>
</dbReference>
<reference evidence="7" key="2">
    <citation type="journal article" date="2023" name="IMA Fungus">
        <title>Comparative genomic study of the Penicillium genus elucidates a diverse pangenome and 15 lateral gene transfer events.</title>
        <authorList>
            <person name="Petersen C."/>
            <person name="Sorensen T."/>
            <person name="Nielsen M.R."/>
            <person name="Sondergaard T.E."/>
            <person name="Sorensen J.L."/>
            <person name="Fitzpatrick D.A."/>
            <person name="Frisvad J.C."/>
            <person name="Nielsen K.L."/>
        </authorList>
    </citation>
    <scope>NUCLEOTIDE SEQUENCE</scope>
    <source>
        <strain evidence="7">IBT 30761</strain>
    </source>
</reference>
<evidence type="ECO:0000313" key="7">
    <source>
        <dbReference type="EMBL" id="KAJ5112369.1"/>
    </source>
</evidence>
<dbReference type="RefSeq" id="XP_056480142.1">
    <property type="nucleotide sequence ID" value="XM_056612918.1"/>
</dbReference>
<dbReference type="Gene3D" id="3.30.200.20">
    <property type="entry name" value="Phosphorylase Kinase, domain 1"/>
    <property type="match status" value="1"/>
</dbReference>
<protein>
    <recommendedName>
        <fullName evidence="6">Aminoglycoside phosphotransferase domain-containing protein</fullName>
    </recommendedName>
</protein>
<dbReference type="PANTHER" id="PTHR34273:SF2">
    <property type="entry name" value="METHYLTHIORIBOSE KINASE"/>
    <property type="match status" value="1"/>
</dbReference>
<dbReference type="OrthoDB" id="25129at2759"/>
<dbReference type="SUPFAM" id="SSF56112">
    <property type="entry name" value="Protein kinase-like (PK-like)"/>
    <property type="match status" value="1"/>
</dbReference>